<dbReference type="OrthoDB" id="2308815at2759"/>
<dbReference type="InterPro" id="IPR003673">
    <property type="entry name" value="CoA-Trfase_fam_III"/>
</dbReference>
<dbReference type="InterPro" id="IPR023606">
    <property type="entry name" value="CoA-Trfase_III_dom_1_sf"/>
</dbReference>
<dbReference type="Proteomes" id="UP000799118">
    <property type="component" value="Unassembled WGS sequence"/>
</dbReference>
<keyword evidence="3" id="KW-1185">Reference proteome</keyword>
<gene>
    <name evidence="2" type="ORF">BT96DRAFT_925317</name>
</gene>
<protein>
    <submittedName>
        <fullName evidence="2">CoA-transferase family III</fullName>
    </submittedName>
</protein>
<dbReference type="GO" id="GO:0003824">
    <property type="term" value="F:catalytic activity"/>
    <property type="evidence" value="ECO:0007669"/>
    <property type="project" value="InterPro"/>
</dbReference>
<dbReference type="Pfam" id="PF02515">
    <property type="entry name" value="CoA_transf_3"/>
    <property type="match status" value="1"/>
</dbReference>
<reference evidence="2" key="1">
    <citation type="journal article" date="2019" name="Environ. Microbiol.">
        <title>Fungal ecological strategies reflected in gene transcription - a case study of two litter decomposers.</title>
        <authorList>
            <person name="Barbi F."/>
            <person name="Kohler A."/>
            <person name="Barry K."/>
            <person name="Baskaran P."/>
            <person name="Daum C."/>
            <person name="Fauchery L."/>
            <person name="Ihrmark K."/>
            <person name="Kuo A."/>
            <person name="LaButti K."/>
            <person name="Lipzen A."/>
            <person name="Morin E."/>
            <person name="Grigoriev I.V."/>
            <person name="Henrissat B."/>
            <person name="Lindahl B."/>
            <person name="Martin F."/>
        </authorList>
    </citation>
    <scope>NUCLEOTIDE SEQUENCE</scope>
    <source>
        <strain evidence="2">JB14</strain>
    </source>
</reference>
<proteinExistence type="inferred from homology"/>
<dbReference type="InterPro" id="IPR052985">
    <property type="entry name" value="CoA-trans_III_biosynth/detox"/>
</dbReference>
<dbReference type="Gene3D" id="3.40.50.10540">
    <property type="entry name" value="Crotonobetainyl-coa:carnitine coa-transferase, domain 1"/>
    <property type="match status" value="1"/>
</dbReference>
<name>A0A6A4GZM5_9AGAR</name>
<sequence length="522" mass="57990">MTGYNVQVESQQILAHTIVDSRLNLSPEVKEACGRVTFHGDSNPFIPTPCKITESCSALSGLVGALASVAAKERYGIDQKVEIDTDKATLFLMSILLPTVDGKSFLANDVIAEAISEADKFDMGKHIHRQCTNVYQCKDGRWFHLHGSMNAAKAMEMVGVPEQDVSAEEARYIYMEKVAQWNSEEIDRTANDVYRQAGVICNTPEEFFESPQGKIMGEEPVYTMTPVQAPHKVWPQTDTDGYKPLAGIRVIDFSRVIAAPAISNLDNPEIGALLVDMSTGKRDTALNLKSVDGKRDFDRLVKDADILIDGFRPGVLDRLGYDAKSLRTLSPSLILMRENCYGFKGPLAYRSGWQQISDCLVGISWLQGKAMGLNEPVVPLLPNSDYQTGLIGAAAAIQALLTRAKDNVTFDIDLSLTQYNIWYYRLGQHKEDVWQAILERNPGFEVRHYDEMASLTGKTYRTVLASRPGLLQNPAYYMSMSGKEWGVDGDISILAPPFNLEKSKIGYDVPSGKRGRSRPDWR</sequence>
<evidence type="ECO:0000313" key="2">
    <source>
        <dbReference type="EMBL" id="KAE9391409.1"/>
    </source>
</evidence>
<dbReference type="EMBL" id="ML769625">
    <property type="protein sequence ID" value="KAE9391409.1"/>
    <property type="molecule type" value="Genomic_DNA"/>
</dbReference>
<accession>A0A6A4GZM5</accession>
<evidence type="ECO:0000313" key="3">
    <source>
        <dbReference type="Proteomes" id="UP000799118"/>
    </source>
</evidence>
<dbReference type="PANTHER" id="PTHR48229">
    <property type="entry name" value="CAIB/BAIF FAMILY ENZYME (AFU_ORTHOLOGUE AFUA_1G05360)-RELATED"/>
    <property type="match status" value="1"/>
</dbReference>
<dbReference type="AlphaFoldDB" id="A0A6A4GZM5"/>
<dbReference type="PANTHER" id="PTHR48229:SF1">
    <property type="entry name" value="ALPHA METHYLACYL-COA RACEMASE-RELATED"/>
    <property type="match status" value="1"/>
</dbReference>
<dbReference type="SUPFAM" id="SSF89796">
    <property type="entry name" value="CoA-transferase family III (CaiB/BaiF)"/>
    <property type="match status" value="2"/>
</dbReference>
<organism evidence="2 3">
    <name type="scientific">Gymnopus androsaceus JB14</name>
    <dbReference type="NCBI Taxonomy" id="1447944"/>
    <lineage>
        <taxon>Eukaryota</taxon>
        <taxon>Fungi</taxon>
        <taxon>Dikarya</taxon>
        <taxon>Basidiomycota</taxon>
        <taxon>Agaricomycotina</taxon>
        <taxon>Agaricomycetes</taxon>
        <taxon>Agaricomycetidae</taxon>
        <taxon>Agaricales</taxon>
        <taxon>Marasmiineae</taxon>
        <taxon>Omphalotaceae</taxon>
        <taxon>Gymnopus</taxon>
    </lineage>
</organism>
<evidence type="ECO:0000256" key="1">
    <source>
        <dbReference type="ARBA" id="ARBA00008383"/>
    </source>
</evidence>
<comment type="similarity">
    <text evidence="1">Belongs to the CoA-transferase III family.</text>
</comment>